<accession>A0A134AKJ7</accession>
<feature type="transmembrane region" description="Helical" evidence="7">
    <location>
        <begin position="85"/>
        <end position="108"/>
    </location>
</feature>
<dbReference type="EMBL" id="LSDG01000005">
    <property type="protein sequence ID" value="KXB68248.1"/>
    <property type="molecule type" value="Genomic_DNA"/>
</dbReference>
<comment type="similarity">
    <text evidence="2 6">Belongs to the ABC-3 integral membrane protein family.</text>
</comment>
<keyword evidence="4 7" id="KW-1133">Transmembrane helix</keyword>
<name>A0A134AKJ7_9FIRM</name>
<proteinExistence type="inferred from homology"/>
<dbReference type="PATRIC" id="fig|755172.3.peg.258"/>
<evidence type="ECO:0000256" key="2">
    <source>
        <dbReference type="ARBA" id="ARBA00008034"/>
    </source>
</evidence>
<feature type="transmembrane region" description="Helical" evidence="7">
    <location>
        <begin position="128"/>
        <end position="148"/>
    </location>
</feature>
<dbReference type="Gene3D" id="1.10.3470.10">
    <property type="entry name" value="ABC transporter involved in vitamin B12 uptake, BtuC"/>
    <property type="match status" value="1"/>
</dbReference>
<dbReference type="GO" id="GO:0055085">
    <property type="term" value="P:transmembrane transport"/>
    <property type="evidence" value="ECO:0007669"/>
    <property type="project" value="InterPro"/>
</dbReference>
<dbReference type="AlphaFoldDB" id="A0A134AKJ7"/>
<dbReference type="OrthoDB" id="9798540at2"/>
<gene>
    <name evidence="8" type="ORF">HMPREF1863_00269</name>
</gene>
<dbReference type="Proteomes" id="UP000070442">
    <property type="component" value="Unassembled WGS sequence"/>
</dbReference>
<organism evidence="8 9">
    <name type="scientific">Aedoeadaptatus coxii</name>
    <dbReference type="NCBI Taxonomy" id="755172"/>
    <lineage>
        <taxon>Bacteria</taxon>
        <taxon>Bacillati</taxon>
        <taxon>Bacillota</taxon>
        <taxon>Tissierellia</taxon>
        <taxon>Tissierellales</taxon>
        <taxon>Peptoniphilaceae</taxon>
        <taxon>Aedoeadaptatus</taxon>
    </lineage>
</organism>
<dbReference type="Pfam" id="PF00950">
    <property type="entry name" value="ABC-3"/>
    <property type="match status" value="1"/>
</dbReference>
<evidence type="ECO:0000256" key="4">
    <source>
        <dbReference type="ARBA" id="ARBA00022989"/>
    </source>
</evidence>
<evidence type="ECO:0000256" key="7">
    <source>
        <dbReference type="SAM" id="Phobius"/>
    </source>
</evidence>
<comment type="caution">
    <text evidence="8">The sequence shown here is derived from an EMBL/GenBank/DDBJ whole genome shotgun (WGS) entry which is preliminary data.</text>
</comment>
<evidence type="ECO:0000256" key="1">
    <source>
        <dbReference type="ARBA" id="ARBA00004141"/>
    </source>
</evidence>
<dbReference type="InterPro" id="IPR037294">
    <property type="entry name" value="ABC_BtuC-like"/>
</dbReference>
<dbReference type="SUPFAM" id="SSF81345">
    <property type="entry name" value="ABC transporter involved in vitamin B12 uptake, BtuC"/>
    <property type="match status" value="1"/>
</dbReference>
<dbReference type="STRING" id="755172.HMPREF1863_00269"/>
<reference evidence="9" key="1">
    <citation type="submission" date="2016-01" db="EMBL/GenBank/DDBJ databases">
        <authorList>
            <person name="Mitreva M."/>
            <person name="Pepin K.H."/>
            <person name="Mihindukulasuriya K.A."/>
            <person name="Fulton R."/>
            <person name="Fronick C."/>
            <person name="O'Laughlin M."/>
            <person name="Miner T."/>
            <person name="Herter B."/>
            <person name="Rosa B.A."/>
            <person name="Cordes M."/>
            <person name="Tomlinson C."/>
            <person name="Wollam A."/>
            <person name="Palsikar V.B."/>
            <person name="Mardis E.R."/>
            <person name="Wilson R.K."/>
        </authorList>
    </citation>
    <scope>NUCLEOTIDE SEQUENCE [LARGE SCALE GENOMIC DNA]</scope>
    <source>
        <strain evidence="9">DNF00729</strain>
    </source>
</reference>
<dbReference type="GO" id="GO:0043190">
    <property type="term" value="C:ATP-binding cassette (ABC) transporter complex"/>
    <property type="evidence" value="ECO:0007669"/>
    <property type="project" value="InterPro"/>
</dbReference>
<dbReference type="InterPro" id="IPR001626">
    <property type="entry name" value="ABC_TroCD"/>
</dbReference>
<feature type="transmembrane region" description="Helical" evidence="7">
    <location>
        <begin position="51"/>
        <end position="73"/>
    </location>
</feature>
<evidence type="ECO:0000256" key="5">
    <source>
        <dbReference type="ARBA" id="ARBA00023136"/>
    </source>
</evidence>
<keyword evidence="3 6" id="KW-0812">Transmembrane</keyword>
<evidence type="ECO:0000256" key="3">
    <source>
        <dbReference type="ARBA" id="ARBA00022692"/>
    </source>
</evidence>
<feature type="transmembrane region" description="Helical" evidence="7">
    <location>
        <begin position="168"/>
        <end position="187"/>
    </location>
</feature>
<feature type="transmembrane region" description="Helical" evidence="7">
    <location>
        <begin position="243"/>
        <end position="264"/>
    </location>
</feature>
<evidence type="ECO:0000313" key="9">
    <source>
        <dbReference type="Proteomes" id="UP000070442"/>
    </source>
</evidence>
<feature type="transmembrane region" description="Helical" evidence="7">
    <location>
        <begin position="218"/>
        <end position="237"/>
    </location>
</feature>
<feature type="transmembrane region" description="Helical" evidence="7">
    <location>
        <begin position="12"/>
        <end position="31"/>
    </location>
</feature>
<comment type="subcellular location">
    <subcellularLocation>
        <location evidence="6">Cell membrane</location>
        <topology evidence="6">Multi-pass membrane protein</topology>
    </subcellularLocation>
    <subcellularLocation>
        <location evidence="1">Membrane</location>
        <topology evidence="1">Multi-pass membrane protein</topology>
    </subcellularLocation>
</comment>
<dbReference type="PANTHER" id="PTHR30477">
    <property type="entry name" value="ABC-TRANSPORTER METAL-BINDING PROTEIN"/>
    <property type="match status" value="1"/>
</dbReference>
<dbReference type="RefSeq" id="WP_068366556.1">
    <property type="nucleotide sequence ID" value="NZ_CAIJCT010000016.1"/>
</dbReference>
<evidence type="ECO:0000256" key="6">
    <source>
        <dbReference type="RuleBase" id="RU003943"/>
    </source>
</evidence>
<dbReference type="PANTHER" id="PTHR30477:SF0">
    <property type="entry name" value="METAL TRANSPORT SYSTEM MEMBRANE PROTEIN TM_0125-RELATED"/>
    <property type="match status" value="1"/>
</dbReference>
<keyword evidence="9" id="KW-1185">Reference proteome</keyword>
<protein>
    <submittedName>
        <fullName evidence="8">ABC 3 transport family protein</fullName>
    </submittedName>
</protein>
<sequence>MEIFQYDYMLRAMAIGLMLGIVIPSMGVVIVNRRLAMIGDALSHVSLAGVMLGLLIGINPILGAIITCAVAAFSMEWIRRYFPSYGEISTAVIMSTGVGLASILSGFVKGGANFESFLFGTIVAITNFEFYTILAVSVLVVIFLYKNYDALLYLSFDTISARLSGIKADRLSGIFVILTGLTVAISARTVGVLIISSLLVLPVSCALQLKLSYKKTHIASVLFGVAFTELGLVLSYYGGLKPGGSIVLLSVATLVAIMIGRQLLKKN</sequence>
<evidence type="ECO:0000313" key="8">
    <source>
        <dbReference type="EMBL" id="KXB68248.1"/>
    </source>
</evidence>
<dbReference type="GO" id="GO:0010043">
    <property type="term" value="P:response to zinc ion"/>
    <property type="evidence" value="ECO:0007669"/>
    <property type="project" value="TreeGrafter"/>
</dbReference>
<keyword evidence="5 7" id="KW-0472">Membrane</keyword>
<keyword evidence="6" id="KW-0813">Transport</keyword>